<evidence type="ECO:0000256" key="3">
    <source>
        <dbReference type="ARBA" id="ARBA00022679"/>
    </source>
</evidence>
<dbReference type="Pfam" id="PF13426">
    <property type="entry name" value="PAS_9"/>
    <property type="match status" value="1"/>
</dbReference>
<evidence type="ECO:0000313" key="10">
    <source>
        <dbReference type="EMBL" id="GIM07920.1"/>
    </source>
</evidence>
<evidence type="ECO:0000256" key="1">
    <source>
        <dbReference type="ARBA" id="ARBA00022543"/>
    </source>
</evidence>
<dbReference type="Pfam" id="PF25474">
    <property type="entry name" value="TPR_TmcB"/>
    <property type="match status" value="1"/>
</dbReference>
<feature type="compositionally biased region" description="Gly residues" evidence="7">
    <location>
        <begin position="1742"/>
        <end position="1755"/>
    </location>
</feature>
<feature type="compositionally biased region" description="Acidic residues" evidence="7">
    <location>
        <begin position="2155"/>
        <end position="2174"/>
    </location>
</feature>
<dbReference type="GO" id="GO:0005524">
    <property type="term" value="F:ATP binding"/>
    <property type="evidence" value="ECO:0007669"/>
    <property type="project" value="UniProtKB-KW"/>
</dbReference>
<evidence type="ECO:0000259" key="9">
    <source>
        <dbReference type="PROSITE" id="PS50112"/>
    </source>
</evidence>
<dbReference type="InterPro" id="IPR035965">
    <property type="entry name" value="PAS-like_dom_sf"/>
</dbReference>
<feature type="transmembrane region" description="Helical" evidence="8">
    <location>
        <begin position="2096"/>
        <end position="2121"/>
    </location>
</feature>
<feature type="compositionally biased region" description="Gly residues" evidence="7">
    <location>
        <begin position="2191"/>
        <end position="2205"/>
    </location>
</feature>
<feature type="region of interest" description="Disordered" evidence="7">
    <location>
        <begin position="1704"/>
        <end position="1764"/>
    </location>
</feature>
<evidence type="ECO:0000256" key="8">
    <source>
        <dbReference type="SAM" id="Phobius"/>
    </source>
</evidence>
<keyword evidence="2" id="KW-0716">Sensory transduction</keyword>
<dbReference type="FunFam" id="3.30.450.20:FF:000060">
    <property type="entry name" value="Sensor protein FixL"/>
    <property type="match status" value="1"/>
</dbReference>
<feature type="compositionally biased region" description="Pro residues" evidence="7">
    <location>
        <begin position="1600"/>
        <end position="1609"/>
    </location>
</feature>
<sequence>MTLQHAESVASSAGGHGLESLNLMDGVLGSDYEQDDILQAPSLESGIFGVLFTLSQEKNQQHIYYHWILLKILLDAWQLFTTIMTPEMGWDIDPDSMVWKCVSVLSFGWLKDLGYTWYVAVLYSMAGLLAVNLVLCVWVAWSFKEQKFDYVWPIKVVRGFSYVFLQVFDITSLNFLQLGISCNYVGPAKPHLHMALFPRYSCSSAPHIIHALVSGLLLLLFAAVAMLVNMSEVDVNPTSKAPQALGHSGAEVTAFGIKALMTLVGVFLGWPKVAAVAYCVLATWLAWEYLRWVPHLLMWVNCLKGGVAFAMFFVAAMQLAVSLLPRSAAHTLTLVMAVGLGPAFLIGALATFLRTRLFTAAVTKAFKAANYELVKPQDIYHFAHPRDVEIAARCARVWTDLYTLEKTAVHRAEEIIKAGVALFPDNAYVALVYANFMLDMLGFSQTGSRQLESVRKLNPSLMCRFMLFVRHQQATQKAASSNVKGGSMDLLGYVEYQRKQRMVLRHHKDALQAMANFWRLLGFSTISFSSLSKSLEEIDTSITQAETAYRVVLELYNNSPRLVRLYARFLETIKQDPWTAAQYHDAAERLEEDKDEDGQGPVLPDGTPISRMDDVEKGVLVVNAFGDIQVANRKLHNMFGYKKGDLDGKNVTALMPPHEAKRHPGLMRRYIDSGDKAAPYFRHPVLGVHRERVAFTVRIAVSRASGLGEDSVFIGLIEALPAEPGTGRVWVTPEGVIVCCDPGFVTCFGYHPDDVIGVQLDKLLRTGGREMDQAILNDVWIASKVKHDNQEYVQKLLASARDYGTVQTHDDDDPTMEANKCSVLHKYDFAKEVHISVRSDMTKSNIYEVRMKLLSDEPQLLMVVERKGTIRHMSGDLAKVLGVGLGDGPPIGRQGGNADGGGQANGDYNIAEDHVMVELMSDGLQRALDDFLPSPWKVIHYKYRKYIKGGAPGLSGAWGCRAVAEESGNAIGPTMQLVGVHGKPVYVHVTVSSRDNQGEVTHVVRMNRSSKDQAIAERRLRLLVSEDGAVHQVLLPGGFHAPGATAGARNDALTELFGFPPEQLLGCQLWDFMSLASQPVPGAARQTPQMQVPYQEQVQDVIAEAEAVVRAGRGYGAALGIDGNGSGSRPQSAKPWADGICMNQRMLDNMITSSLQTPGVSWRVNVVPPSASVEAATMGSPERAAAVLARRTKQGVLKLDVTLPRPGGRPESGHLLVQAELWLADAVTGVLEIDGAGKISGILEEDVRPPGLLFGLPKEDILGSQLGTLLRLLPGQSPVGLLTDSGIAKKSALKASSKKGKIVEKVGPVHYLEGFHRDHQPLHLAVQVVGKPGPGNPVIAIIRFASQKLGAKRPVRPQAISGPGISPGAAAHGGDPSNGPRSHVQMSLTGNESHLARPPSGSSQLPIPHRLSSVNGSYLSSKFREANLFRSGTEPQQQFATARATLKSGGGGISIRTLTRAVQSTDGSRTVPADAATTTRIVGSDGEFARRTLASTISAVSLMPQPARGNSNPNSMATAVTDTPVTTAAVTTEPATLTPLPGAVALATGVASVLSSRSLRQPDRSNDGSRTAAAAPAAAPAAATTASPPLESLGTGSSSPPKPESPPAASPSKRPIASASPRADADLGVLIEQPVRPGGQSGGLTLVTAMKALRESGGNDDQVRNEGAYKADVKPKGVDKWVKSGGQFFKNETQSVMEAELDVDEEEDDDAGSFGATSRATSSHWMSPTGSRNFNDPSEYLVGGGDGRLGGAGELGDGHHHRRGPLMAQAGGTAARGGVDDGGNGWRTHLHPQGFDVTGPDPMGQGPAPWDAPPGLEEGAGNGQLGGLEGTAAEMPPMEEVPDDRSDGGESAYSGISSANGFSDGETPADFQRGKRYRKLVKLMDSPEAQRTVVRMKINTALTLLAASAIHIVCFALVITAIKRQSRALDNMADAGHSQVHLQRLLVEARALDQAYEGMGTNYTYGLDDVQTISSDIMTDCQEFRRINNDLLNKLASDTEALYYGREVKVWSGINATTNASYYEPMSLWDGITRIFVSAKTIFQSHEAWYQQRINISSTLAGAFLFNSGQALIPGMSEVMRTLLYIAVQKTNAVKMLQLTFLIVEGFVVTCISAIVMLYILRSVCDQRYHLYETFLKIPVGLTRALASQTTHLLDDDESDDDEEEDGSQLDNVEDGGPAVTPKRKALFDDGNGGANGQDQGGGGSRSRRGSTGSDTGKLMYGGGGGPPRGNARQRRSSGAMYGSKAIRINDDSTRALLANAAANRAYGGGGGSPPPPSLYQPPLTSTAGLGSLESHHYYLNASVSDRERRNNRRVRGGWFGRLFGGIWRPSNTVIPLPSPLASPGVHDTNSSSSSRRTLERNSRIPQATLIFIFSYSLLIILFYSVSYGMLLGVKDMVALHGVADHNTARAYRTVFYAQELLAEKNITMVPHRVVDLRGASIALRDAYYTLRMGAYASTAIGPDVERFPMIHGHGAVKGTPSMFQLFYSDDTCLRLSPHLPCPADKAYRFYQIIRSGVDGMMTQLLLDLKHLADKAEAAVVNNASQPDFYSPEWDFIYNVGTVDLYDGNQRIMIQHHTDIGKVFKAVVILHVVLFLLLLSVFLGFLIVVYLPLLRRMAKEKRRIAEMMSQLPAELDVMKLVSTALMGPKTQSHHSSHSRHHGGSMSRRIVARSGNSTTAATGGGAPAGGVSGALVLSGDAPPTLAAVGGAAGSSAGDVLATGNKAYHTWKDILNRTTNVNTVITKESVSGALSIRRSAASGQSHPR</sequence>
<feature type="region of interest" description="Disordered" evidence="7">
    <location>
        <begin position="2152"/>
        <end position="2242"/>
    </location>
</feature>
<keyword evidence="8" id="KW-0812">Transmembrane</keyword>
<evidence type="ECO:0000256" key="5">
    <source>
        <dbReference type="ARBA" id="ARBA00022777"/>
    </source>
</evidence>
<feature type="region of interest" description="Disordered" evidence="7">
    <location>
        <begin position="589"/>
        <end position="611"/>
    </location>
</feature>
<dbReference type="InterPro" id="IPR000014">
    <property type="entry name" value="PAS"/>
</dbReference>
<dbReference type="Gene3D" id="3.30.450.20">
    <property type="entry name" value="PAS domain"/>
    <property type="match status" value="1"/>
</dbReference>
<evidence type="ECO:0000256" key="6">
    <source>
        <dbReference type="ARBA" id="ARBA00022840"/>
    </source>
</evidence>
<dbReference type="InterPro" id="IPR052994">
    <property type="entry name" value="Tiny_macrocysts_regulators"/>
</dbReference>
<feature type="region of interest" description="Disordered" evidence="7">
    <location>
        <begin position="1799"/>
        <end position="1870"/>
    </location>
</feature>
<reference evidence="10" key="1">
    <citation type="journal article" date="2021" name="Proc. Natl. Acad. Sci. U.S.A.">
        <title>Three genomes in the algal genus Volvox reveal the fate of a haploid sex-determining region after a transition to homothallism.</title>
        <authorList>
            <person name="Yamamoto K."/>
            <person name="Hamaji T."/>
            <person name="Kawai-Toyooka H."/>
            <person name="Matsuzaki R."/>
            <person name="Takahashi F."/>
            <person name="Nishimura Y."/>
            <person name="Kawachi M."/>
            <person name="Noguchi H."/>
            <person name="Minakuchi Y."/>
            <person name="Umen J.G."/>
            <person name="Toyoda A."/>
            <person name="Nozaki H."/>
        </authorList>
    </citation>
    <scope>NUCLEOTIDE SEQUENCE</scope>
    <source>
        <strain evidence="10">NIES-3785</strain>
    </source>
</reference>
<keyword evidence="5" id="KW-0418">Kinase</keyword>
<keyword evidence="1" id="KW-0675">Receptor</keyword>
<feature type="compositionally biased region" description="Basic residues" evidence="7">
    <location>
        <begin position="2651"/>
        <end position="2662"/>
    </location>
</feature>
<evidence type="ECO:0000256" key="7">
    <source>
        <dbReference type="SAM" id="MobiDB-lite"/>
    </source>
</evidence>
<dbReference type="CDD" id="cd00130">
    <property type="entry name" value="PAS"/>
    <property type="match status" value="1"/>
</dbReference>
<keyword evidence="3" id="KW-0808">Transferase</keyword>
<gene>
    <name evidence="10" type="ORF">Vretimale_11958</name>
</gene>
<feature type="transmembrane region" description="Helical" evidence="8">
    <location>
        <begin position="332"/>
        <end position="353"/>
    </location>
</feature>
<feature type="region of interest" description="Disordered" evidence="7">
    <location>
        <begin position="1557"/>
        <end position="1621"/>
    </location>
</feature>
<feature type="transmembrane region" description="Helical" evidence="8">
    <location>
        <begin position="2588"/>
        <end position="2613"/>
    </location>
</feature>
<keyword evidence="8" id="KW-1133">Transmembrane helix</keyword>
<feature type="transmembrane region" description="Helical" evidence="8">
    <location>
        <begin position="1901"/>
        <end position="1922"/>
    </location>
</feature>
<comment type="caution">
    <text evidence="10">The sequence shown here is derived from an EMBL/GenBank/DDBJ whole genome shotgun (WGS) entry which is preliminary data.</text>
</comment>
<organism evidence="10 11">
    <name type="scientific">Volvox reticuliferus</name>
    <dbReference type="NCBI Taxonomy" id="1737510"/>
    <lineage>
        <taxon>Eukaryota</taxon>
        <taxon>Viridiplantae</taxon>
        <taxon>Chlorophyta</taxon>
        <taxon>core chlorophytes</taxon>
        <taxon>Chlorophyceae</taxon>
        <taxon>CS clade</taxon>
        <taxon>Chlamydomonadales</taxon>
        <taxon>Volvocaceae</taxon>
        <taxon>Volvox</taxon>
    </lineage>
</organism>
<dbReference type="SMART" id="SM00091">
    <property type="entry name" value="PAS"/>
    <property type="match status" value="2"/>
</dbReference>
<feature type="compositionally biased region" description="Low complexity" evidence="7">
    <location>
        <begin position="1610"/>
        <end position="1621"/>
    </location>
</feature>
<keyword evidence="1" id="KW-0157">Chromophore</keyword>
<feature type="transmembrane region" description="Helical" evidence="8">
    <location>
        <begin position="307"/>
        <end position="325"/>
    </location>
</feature>
<proteinExistence type="predicted"/>
<keyword evidence="6" id="KW-0067">ATP-binding</keyword>
<feature type="transmembrane region" description="Helical" evidence="8">
    <location>
        <begin position="263"/>
        <end position="287"/>
    </location>
</feature>
<evidence type="ECO:0000256" key="2">
    <source>
        <dbReference type="ARBA" id="ARBA00022606"/>
    </source>
</evidence>
<feature type="transmembrane region" description="Helical" evidence="8">
    <location>
        <begin position="207"/>
        <end position="228"/>
    </location>
</feature>
<feature type="region of interest" description="Disordered" evidence="7">
    <location>
        <begin position="2267"/>
        <end position="2287"/>
    </location>
</feature>
<feature type="region of interest" description="Disordered" evidence="7">
    <location>
        <begin position="1352"/>
        <end position="1406"/>
    </location>
</feature>
<feature type="transmembrane region" description="Helical" evidence="8">
    <location>
        <begin position="115"/>
        <end position="141"/>
    </location>
</feature>
<name>A0A8J4GIJ7_9CHLO</name>
<feature type="compositionally biased region" description="Polar residues" evidence="7">
    <location>
        <begin position="1715"/>
        <end position="1736"/>
    </location>
</feature>
<evidence type="ECO:0000256" key="4">
    <source>
        <dbReference type="ARBA" id="ARBA00022741"/>
    </source>
</evidence>
<feature type="region of interest" description="Disordered" evidence="7">
    <location>
        <begin position="2648"/>
        <end position="2667"/>
    </location>
</feature>
<feature type="compositionally biased region" description="Gly residues" evidence="7">
    <location>
        <begin position="1818"/>
        <end position="1829"/>
    </location>
</feature>
<dbReference type="PROSITE" id="PS50112">
    <property type="entry name" value="PAS"/>
    <property type="match status" value="1"/>
</dbReference>
<protein>
    <recommendedName>
        <fullName evidence="9">PAS domain-containing protein</fullName>
    </recommendedName>
</protein>
<feature type="transmembrane region" description="Helical" evidence="8">
    <location>
        <begin position="162"/>
        <end position="187"/>
    </location>
</feature>
<feature type="transmembrane region" description="Helical" evidence="8">
    <location>
        <begin position="63"/>
        <end position="80"/>
    </location>
</feature>
<dbReference type="GO" id="GO:0016301">
    <property type="term" value="F:kinase activity"/>
    <property type="evidence" value="ECO:0007669"/>
    <property type="project" value="UniProtKB-KW"/>
</dbReference>
<dbReference type="NCBIfam" id="TIGR00229">
    <property type="entry name" value="sensory_box"/>
    <property type="match status" value="1"/>
</dbReference>
<dbReference type="Proteomes" id="UP000722791">
    <property type="component" value="Unassembled WGS sequence"/>
</dbReference>
<feature type="region of interest" description="Disordered" evidence="7">
    <location>
        <begin position="2340"/>
        <end position="2360"/>
    </location>
</feature>
<dbReference type="SUPFAM" id="SSF55785">
    <property type="entry name" value="PYP-like sensor domain (PAS domain)"/>
    <property type="match status" value="1"/>
</dbReference>
<keyword evidence="1" id="KW-0600">Photoreceptor protein</keyword>
<feature type="transmembrane region" description="Helical" evidence="8">
    <location>
        <begin position="2054"/>
        <end position="2076"/>
    </location>
</feature>
<dbReference type="EMBL" id="BNCQ01000025">
    <property type="protein sequence ID" value="GIM07920.1"/>
    <property type="molecule type" value="Genomic_DNA"/>
</dbReference>
<feature type="domain" description="PAS" evidence="9">
    <location>
        <begin position="612"/>
        <end position="674"/>
    </location>
</feature>
<accession>A0A8J4GIJ7</accession>
<dbReference type="PANTHER" id="PTHR31600">
    <property type="entry name" value="TINY MACROCYSTS PROTEIN B-RELATED"/>
    <property type="match status" value="1"/>
</dbReference>
<keyword evidence="4" id="KW-0547">Nucleotide-binding</keyword>
<evidence type="ECO:0000313" key="11">
    <source>
        <dbReference type="Proteomes" id="UP000722791"/>
    </source>
</evidence>
<feature type="compositionally biased region" description="Low complexity" evidence="7">
    <location>
        <begin position="1571"/>
        <end position="1586"/>
    </location>
</feature>
<feature type="transmembrane region" description="Helical" evidence="8">
    <location>
        <begin position="2370"/>
        <end position="2391"/>
    </location>
</feature>
<dbReference type="PANTHER" id="PTHR31600:SF2">
    <property type="entry name" value="GAMETE ENRICHED GENE 10 PROTEIN-RELATED"/>
    <property type="match status" value="1"/>
</dbReference>
<keyword evidence="8" id="KW-0472">Membrane</keyword>
<dbReference type="GO" id="GO:0009881">
    <property type="term" value="F:photoreceptor activity"/>
    <property type="evidence" value="ECO:0007669"/>
    <property type="project" value="UniProtKB-KW"/>
</dbReference>
<dbReference type="InterPro" id="IPR057352">
    <property type="entry name" value="TPR_TmcB/C"/>
</dbReference>